<protein>
    <recommendedName>
        <fullName evidence="8">NAC domain-containing protein</fullName>
    </recommendedName>
</protein>
<dbReference type="Pfam" id="PF02365">
    <property type="entry name" value="NAM"/>
    <property type="match status" value="1"/>
</dbReference>
<dbReference type="SUPFAM" id="SSF101941">
    <property type="entry name" value="NAC domain"/>
    <property type="match status" value="1"/>
</dbReference>
<evidence type="ECO:0000313" key="10">
    <source>
        <dbReference type="Proteomes" id="UP001358586"/>
    </source>
</evidence>
<keyword evidence="7" id="KW-0472">Membrane</keyword>
<keyword evidence="5" id="KW-0175">Coiled coil</keyword>
<feature type="domain" description="NAC" evidence="8">
    <location>
        <begin position="19"/>
        <end position="161"/>
    </location>
</feature>
<evidence type="ECO:0000256" key="1">
    <source>
        <dbReference type="ARBA" id="ARBA00023015"/>
    </source>
</evidence>
<keyword evidence="4" id="KW-0539">Nucleus</keyword>
<feature type="compositionally biased region" description="Polar residues" evidence="6">
    <location>
        <begin position="213"/>
        <end position="237"/>
    </location>
</feature>
<dbReference type="InterPro" id="IPR003441">
    <property type="entry name" value="NAC-dom"/>
</dbReference>
<evidence type="ECO:0000256" key="2">
    <source>
        <dbReference type="ARBA" id="ARBA00023125"/>
    </source>
</evidence>
<dbReference type="Gene3D" id="2.170.150.80">
    <property type="entry name" value="NAC domain"/>
    <property type="match status" value="1"/>
</dbReference>
<evidence type="ECO:0000259" key="8">
    <source>
        <dbReference type="PROSITE" id="PS51005"/>
    </source>
</evidence>
<evidence type="ECO:0000256" key="4">
    <source>
        <dbReference type="ARBA" id="ARBA00023242"/>
    </source>
</evidence>
<accession>A0ABR0NQJ1</accession>
<keyword evidence="7" id="KW-0812">Transmembrane</keyword>
<evidence type="ECO:0000256" key="6">
    <source>
        <dbReference type="SAM" id="MobiDB-lite"/>
    </source>
</evidence>
<reference evidence="9 10" key="1">
    <citation type="submission" date="2023-03" db="EMBL/GenBank/DDBJ databases">
        <title>WGS of Gossypium arboreum.</title>
        <authorList>
            <person name="Yu D."/>
        </authorList>
    </citation>
    <scope>NUCLEOTIDE SEQUENCE [LARGE SCALE GENOMIC DNA]</scope>
    <source>
        <tissue evidence="9">Leaf</tissue>
    </source>
</reference>
<dbReference type="PANTHER" id="PTHR31744:SF210">
    <property type="entry name" value="NAC DOMAIN-CONTAINING PROTEIN 86-LIKE"/>
    <property type="match status" value="1"/>
</dbReference>
<keyword evidence="3" id="KW-0804">Transcription</keyword>
<dbReference type="PANTHER" id="PTHR31744">
    <property type="entry name" value="PROTEIN CUP-SHAPED COTYLEDON 2-RELATED"/>
    <property type="match status" value="1"/>
</dbReference>
<keyword evidence="7" id="KW-1133">Transmembrane helix</keyword>
<feature type="transmembrane region" description="Helical" evidence="7">
    <location>
        <begin position="372"/>
        <end position="390"/>
    </location>
</feature>
<dbReference type="InterPro" id="IPR036093">
    <property type="entry name" value="NAC_dom_sf"/>
</dbReference>
<feature type="transmembrane region" description="Helical" evidence="7">
    <location>
        <begin position="343"/>
        <end position="360"/>
    </location>
</feature>
<evidence type="ECO:0000256" key="7">
    <source>
        <dbReference type="SAM" id="Phobius"/>
    </source>
</evidence>
<feature type="region of interest" description="Disordered" evidence="6">
    <location>
        <begin position="212"/>
        <end position="252"/>
    </location>
</feature>
<evidence type="ECO:0000313" key="9">
    <source>
        <dbReference type="EMBL" id="KAK5803593.1"/>
    </source>
</evidence>
<evidence type="ECO:0000256" key="3">
    <source>
        <dbReference type="ARBA" id="ARBA00023163"/>
    </source>
</evidence>
<comment type="caution">
    <text evidence="9">The sequence shown here is derived from an EMBL/GenBank/DDBJ whole genome shotgun (WGS) entry which is preliminary data.</text>
</comment>
<dbReference type="PROSITE" id="PS51005">
    <property type="entry name" value="NAC"/>
    <property type="match status" value="1"/>
</dbReference>
<gene>
    <name evidence="9" type="ORF">PVK06_031241</name>
</gene>
<dbReference type="Proteomes" id="UP001358586">
    <property type="component" value="Chromosome 9"/>
</dbReference>
<keyword evidence="1" id="KW-0805">Transcription regulation</keyword>
<dbReference type="EMBL" id="JARKNE010000009">
    <property type="protein sequence ID" value="KAK5803593.1"/>
    <property type="molecule type" value="Genomic_DNA"/>
</dbReference>
<keyword evidence="10" id="KW-1185">Reference proteome</keyword>
<name>A0ABR0NQJ1_GOSAR</name>
<feature type="coiled-coil region" evidence="5">
    <location>
        <begin position="423"/>
        <end position="450"/>
    </location>
</feature>
<evidence type="ECO:0000256" key="5">
    <source>
        <dbReference type="SAM" id="Coils"/>
    </source>
</evidence>
<proteinExistence type="predicted"/>
<organism evidence="9 10">
    <name type="scientific">Gossypium arboreum</name>
    <name type="common">Tree cotton</name>
    <name type="synonym">Gossypium nanking</name>
    <dbReference type="NCBI Taxonomy" id="29729"/>
    <lineage>
        <taxon>Eukaryota</taxon>
        <taxon>Viridiplantae</taxon>
        <taxon>Streptophyta</taxon>
        <taxon>Embryophyta</taxon>
        <taxon>Tracheophyta</taxon>
        <taxon>Spermatophyta</taxon>
        <taxon>Magnoliopsida</taxon>
        <taxon>eudicotyledons</taxon>
        <taxon>Gunneridae</taxon>
        <taxon>Pentapetalae</taxon>
        <taxon>rosids</taxon>
        <taxon>malvids</taxon>
        <taxon>Malvales</taxon>
        <taxon>Malvaceae</taxon>
        <taxon>Malvoideae</taxon>
        <taxon>Gossypium</taxon>
    </lineage>
</organism>
<sequence length="503" mass="56923">MAAEGVSRETQMSIQASSMFPGFRFSPTDVELISYYLKKKLDGYDKCVEVIPEIEICRYEPWDLPAKSIIKSDNEWFFFCARGRKYPNGSQSRRATEQGYWKATGKERNVKSGSNVIGTKRTLVFHTGRAPKGERTEWIMHEYCMKGKSQDSLVVCRLRKNSEFRLNNNSNRVARNHRELSIVHDSNHATSDGGTDLTGISEGDKAIEFYSKKATSSNDSHSIEQIDSASESEQKLSNEVAPTESSTLKKDSDDEEDFFAEILKDDIIRLDETSLSASTPEILPMIATTTHRVSLLQGGANRRIRLTRTKADVIQHGTGGISTKKWKSEGPPKCLLSVFSPRTAILVILITLLALLLPCSNFKSSKIKMSRPMLLVFLFIIIIITSQFEWRQPLVVDVDTTPSVSQKPQQISRREEAVKEKIILSQEKKIQRLNELVRSLEQQLLQCKGDNKTTNGTGFKQKFQIPASAYANDNFRRIVQISHGVEFKKYLDRQGCFCTEEPL</sequence>
<keyword evidence="2" id="KW-0238">DNA-binding</keyword>